<proteinExistence type="predicted"/>
<evidence type="ECO:0000313" key="3">
    <source>
        <dbReference type="Proteomes" id="UP000321518"/>
    </source>
</evidence>
<keyword evidence="2" id="KW-0547">Nucleotide-binding</keyword>
<feature type="compositionally biased region" description="Low complexity" evidence="1">
    <location>
        <begin position="596"/>
        <end position="610"/>
    </location>
</feature>
<gene>
    <name evidence="2" type="ORF">Rt10032_c07g3204</name>
</gene>
<evidence type="ECO:0000256" key="1">
    <source>
        <dbReference type="SAM" id="MobiDB-lite"/>
    </source>
</evidence>
<accession>A0A511KFN8</accession>
<name>A0A511KFN8_RHOTO</name>
<evidence type="ECO:0000313" key="2">
    <source>
        <dbReference type="EMBL" id="GEM09187.1"/>
    </source>
</evidence>
<dbReference type="Proteomes" id="UP000321518">
    <property type="component" value="Unassembled WGS sequence"/>
</dbReference>
<feature type="region of interest" description="Disordered" evidence="1">
    <location>
        <begin position="495"/>
        <end position="539"/>
    </location>
</feature>
<feature type="region of interest" description="Disordered" evidence="1">
    <location>
        <begin position="552"/>
        <end position="611"/>
    </location>
</feature>
<feature type="compositionally biased region" description="Polar residues" evidence="1">
    <location>
        <begin position="691"/>
        <end position="704"/>
    </location>
</feature>
<keyword evidence="2" id="KW-0347">Helicase</keyword>
<dbReference type="AlphaFoldDB" id="A0A511KFN8"/>
<feature type="region of interest" description="Disordered" evidence="1">
    <location>
        <begin position="469"/>
        <end position="488"/>
    </location>
</feature>
<sequence length="865" mass="94424">MEHDYPAVGTTFSLALPLVLDSLRAVRPLLPPPSISSPDNHSHVPTLVELQTRTHPLGKGLTVKCKLGSRPSGRRRPGEQRLSDGELCNFRLVLQRFDSLDDPSIPSYVITESIPHSHYPHQHQHTLFPRDCHENDANTPTLDPSSSARLDFDNRLLVFRSGFAVPVLQSRIPSTRAHHRSSHRRRPAASLDHDGQWVHWEDTLGLDGQRGEKRKRRKVFMEMGGFGALKAWGWVDGLGEFGMEEESSEEEEVGQEQVFATGTSLLDAVALAPDDEMEAEESGGEEAGTDEQQVGDQQDVAAAASASPTPPPLTTGAQQQPWKTSRRRRFTSVASPAWLPGVARNSRQATRSVSAAEASDATDSPIHLFGYATAERQDLADEIDEAMREEEEALDKLASDVAAFLIRPQRMHIKSQAIAISTLATLAPLTPFKPPARNLPKLPPISPHDSSVTTSSHVDSYFSPCRERDTSLSSVETPTRTFARPRTRSVRFADEEVAKEIRAPASGAPESGKSDVHFGVQGDDQTEEQPAASNKVDKGREEQALQGLLGLFGWRPQPLPPTTRNSVVQNGPTASIVDSPPSPLAISHPLPGGDTASSASPFSAGPSLSATSALGFRPRVSTKAIARRPTPASALFNPSVGKSALAFSSRASKPFVPPSLQGSGASRAVAVAQASAREREERQQAQGSNGSGRVSGTPSYQPDETAQAEALRERLWRSRGDAEGGRLDPLYWAATLDRKFEQIRSVTPFPTPPILRTPSSVVYIDLLSKPHRPSRARLPNLQSLPTFDTSPDILGPFNDKRIRLALEYLYGRSVSLNEMAFLERRETAVWTLARTMAAVAEVNERVMRMRSSGLGQDEPRWRNRG</sequence>
<feature type="compositionally biased region" description="Polar residues" evidence="1">
    <location>
        <begin position="562"/>
        <end position="573"/>
    </location>
</feature>
<comment type="caution">
    <text evidence="2">The sequence shown here is derived from an EMBL/GenBank/DDBJ whole genome shotgun (WGS) entry which is preliminary data.</text>
</comment>
<feature type="region of interest" description="Disordered" evidence="1">
    <location>
        <begin position="275"/>
        <end position="360"/>
    </location>
</feature>
<keyword evidence="2" id="KW-0067">ATP-binding</keyword>
<dbReference type="GO" id="GO:0004386">
    <property type="term" value="F:helicase activity"/>
    <property type="evidence" value="ECO:0007669"/>
    <property type="project" value="UniProtKB-KW"/>
</dbReference>
<reference evidence="2 3" key="1">
    <citation type="submission" date="2019-07" db="EMBL/GenBank/DDBJ databases">
        <title>Rhodotorula toruloides NBRC10032 genome sequencing.</title>
        <authorList>
            <person name="Shida Y."/>
            <person name="Takaku H."/>
            <person name="Ogasawara W."/>
            <person name="Mori K."/>
        </authorList>
    </citation>
    <scope>NUCLEOTIDE SEQUENCE [LARGE SCALE GENOMIC DNA]</scope>
    <source>
        <strain evidence="2 3">NBRC10032</strain>
    </source>
</reference>
<protein>
    <submittedName>
        <fullName evidence="2">ATP-dependent RNA helicase DBP8</fullName>
    </submittedName>
</protein>
<dbReference type="OrthoDB" id="2529425at2759"/>
<feature type="compositionally biased region" description="Acidic residues" evidence="1">
    <location>
        <begin position="275"/>
        <end position="289"/>
    </location>
</feature>
<dbReference type="EMBL" id="BJWK01000007">
    <property type="protein sequence ID" value="GEM09187.1"/>
    <property type="molecule type" value="Genomic_DNA"/>
</dbReference>
<feature type="compositionally biased region" description="Low complexity" evidence="1">
    <location>
        <begin position="661"/>
        <end position="675"/>
    </location>
</feature>
<feature type="region of interest" description="Disordered" evidence="1">
    <location>
        <begin position="656"/>
        <end position="710"/>
    </location>
</feature>
<organism evidence="2 3">
    <name type="scientific">Rhodotorula toruloides</name>
    <name type="common">Yeast</name>
    <name type="synonym">Rhodosporidium toruloides</name>
    <dbReference type="NCBI Taxonomy" id="5286"/>
    <lineage>
        <taxon>Eukaryota</taxon>
        <taxon>Fungi</taxon>
        <taxon>Dikarya</taxon>
        <taxon>Basidiomycota</taxon>
        <taxon>Pucciniomycotina</taxon>
        <taxon>Microbotryomycetes</taxon>
        <taxon>Sporidiobolales</taxon>
        <taxon>Sporidiobolaceae</taxon>
        <taxon>Rhodotorula</taxon>
    </lineage>
</organism>
<keyword evidence="2" id="KW-0378">Hydrolase</keyword>